<dbReference type="EMBL" id="JACHMB010000001">
    <property type="protein sequence ID" value="MBB5773795.1"/>
    <property type="molecule type" value="Genomic_DNA"/>
</dbReference>
<feature type="transmembrane region" description="Helical" evidence="6">
    <location>
        <begin position="183"/>
        <end position="202"/>
    </location>
</feature>
<dbReference type="GO" id="GO:0022857">
    <property type="term" value="F:transmembrane transporter activity"/>
    <property type="evidence" value="ECO:0007669"/>
    <property type="project" value="InterPro"/>
</dbReference>
<dbReference type="Gene3D" id="1.20.1740.10">
    <property type="entry name" value="Amino acid/polyamine transporter I"/>
    <property type="match status" value="1"/>
</dbReference>
<dbReference type="RefSeq" id="WP_313042427.1">
    <property type="nucleotide sequence ID" value="NZ_JACHMB010000001.1"/>
</dbReference>
<evidence type="ECO:0000256" key="1">
    <source>
        <dbReference type="ARBA" id="ARBA00004651"/>
    </source>
</evidence>
<keyword evidence="8" id="KW-1185">Reference proteome</keyword>
<feature type="transmembrane region" description="Helical" evidence="6">
    <location>
        <begin position="116"/>
        <end position="136"/>
    </location>
</feature>
<dbReference type="AlphaFoldDB" id="A0A7W9FY99"/>
<dbReference type="Pfam" id="PF13520">
    <property type="entry name" value="AA_permease_2"/>
    <property type="match status" value="1"/>
</dbReference>
<keyword evidence="2" id="KW-1003">Cell membrane</keyword>
<dbReference type="PANTHER" id="PTHR42770">
    <property type="entry name" value="AMINO ACID TRANSPORTER-RELATED"/>
    <property type="match status" value="1"/>
</dbReference>
<feature type="transmembrane region" description="Helical" evidence="6">
    <location>
        <begin position="38"/>
        <end position="57"/>
    </location>
</feature>
<keyword evidence="5 6" id="KW-0472">Membrane</keyword>
<comment type="caution">
    <text evidence="7">The sequence shown here is derived from an EMBL/GenBank/DDBJ whole genome shotgun (WGS) entry which is preliminary data.</text>
</comment>
<accession>A0A7W9FY99</accession>
<evidence type="ECO:0000313" key="8">
    <source>
        <dbReference type="Proteomes" id="UP000579153"/>
    </source>
</evidence>
<feature type="transmembrane region" description="Helical" evidence="6">
    <location>
        <begin position="84"/>
        <end position="110"/>
    </location>
</feature>
<evidence type="ECO:0000256" key="2">
    <source>
        <dbReference type="ARBA" id="ARBA00022475"/>
    </source>
</evidence>
<dbReference type="PIRSF" id="PIRSF006060">
    <property type="entry name" value="AA_transporter"/>
    <property type="match status" value="1"/>
</dbReference>
<keyword evidence="3 6" id="KW-0812">Transmembrane</keyword>
<keyword evidence="4 6" id="KW-1133">Transmembrane helix</keyword>
<feature type="transmembrane region" description="Helical" evidence="6">
    <location>
        <begin position="323"/>
        <end position="355"/>
    </location>
</feature>
<dbReference type="GO" id="GO:0005886">
    <property type="term" value="C:plasma membrane"/>
    <property type="evidence" value="ECO:0007669"/>
    <property type="project" value="UniProtKB-SubCell"/>
</dbReference>
<evidence type="ECO:0000256" key="6">
    <source>
        <dbReference type="SAM" id="Phobius"/>
    </source>
</evidence>
<reference evidence="7 8" key="1">
    <citation type="submission" date="2020-08" db="EMBL/GenBank/DDBJ databases">
        <title>Sequencing the genomes of 1000 actinobacteria strains.</title>
        <authorList>
            <person name="Klenk H.-P."/>
        </authorList>
    </citation>
    <scope>NUCLEOTIDE SEQUENCE [LARGE SCALE GENOMIC DNA]</scope>
    <source>
        <strain evidence="7 8">DSM 45507</strain>
    </source>
</reference>
<organism evidence="7 8">
    <name type="scientific">Nonomuraea jabiensis</name>
    <dbReference type="NCBI Taxonomy" id="882448"/>
    <lineage>
        <taxon>Bacteria</taxon>
        <taxon>Bacillati</taxon>
        <taxon>Actinomycetota</taxon>
        <taxon>Actinomycetes</taxon>
        <taxon>Streptosporangiales</taxon>
        <taxon>Streptosporangiaceae</taxon>
        <taxon>Nonomuraea</taxon>
    </lineage>
</organism>
<proteinExistence type="predicted"/>
<name>A0A7W9FY99_9ACTN</name>
<evidence type="ECO:0000313" key="7">
    <source>
        <dbReference type="EMBL" id="MBB5773795.1"/>
    </source>
</evidence>
<feature type="transmembrane region" description="Helical" evidence="6">
    <location>
        <begin position="143"/>
        <end position="163"/>
    </location>
</feature>
<feature type="transmembrane region" description="Helical" evidence="6">
    <location>
        <begin position="223"/>
        <end position="245"/>
    </location>
</feature>
<dbReference type="InterPro" id="IPR050367">
    <property type="entry name" value="APC_superfamily"/>
</dbReference>
<feature type="transmembrane region" description="Helical" evidence="6">
    <location>
        <begin position="265"/>
        <end position="291"/>
    </location>
</feature>
<evidence type="ECO:0000256" key="3">
    <source>
        <dbReference type="ARBA" id="ARBA00022692"/>
    </source>
</evidence>
<evidence type="ECO:0000256" key="4">
    <source>
        <dbReference type="ARBA" id="ARBA00022989"/>
    </source>
</evidence>
<comment type="subcellular location">
    <subcellularLocation>
        <location evidence="1">Cell membrane</location>
        <topology evidence="1">Multi-pass membrane protein</topology>
    </subcellularLocation>
</comment>
<feature type="transmembrane region" description="Helical" evidence="6">
    <location>
        <begin position="375"/>
        <end position="408"/>
    </location>
</feature>
<dbReference type="Proteomes" id="UP000579153">
    <property type="component" value="Unassembled WGS sequence"/>
</dbReference>
<dbReference type="PANTHER" id="PTHR42770:SF7">
    <property type="entry name" value="MEMBRANE PROTEIN"/>
    <property type="match status" value="1"/>
</dbReference>
<feature type="transmembrane region" description="Helical" evidence="6">
    <location>
        <begin position="12"/>
        <end position="32"/>
    </location>
</feature>
<dbReference type="InterPro" id="IPR002293">
    <property type="entry name" value="AA/rel_permease1"/>
</dbReference>
<evidence type="ECO:0000256" key="5">
    <source>
        <dbReference type="ARBA" id="ARBA00023136"/>
    </source>
</evidence>
<sequence>MPEELSRRLGTTDAVVVGLSAMIGAGVFAAFAPAAAAAGAWLPVALVLAGVVAYCNATSSARLAALYPESGGTYVYGRRRLGPLWGYLAGWGFTVGKTASCAAMALTFGSYLAPELARPLAVGAVAALTAVSLYGVQRSAGVARVIVVFVLAVLAAVVVTGLLGDDTVTFGWVAYVPLPASHVDVWGVLQAAGLLFFAFAGYARIATLGEEVRDPARTIPRAVGIALGITFVVYALVAVAAMRALGPLLARSPAPLADVVREAGAPWLVPVVGAGAAVAALGALMALLLGVSRTVLAMARERDLPGALAVVDPVRQVPRRAELAVAGAVIVLLLVADLRGAIGFSSFGVLVYYGIANACALTLDRAEGAPPRPVAGLGLGLCVLLAATLPAASVLAGLAVFAVGLAVWLVRHHAGR</sequence>
<protein>
    <submittedName>
        <fullName evidence="7">APA family basic amino acid/polyamine antiporter</fullName>
    </submittedName>
</protein>
<gene>
    <name evidence="7" type="ORF">HD596_000551</name>
</gene>